<dbReference type="RefSeq" id="WP_123122109.1">
    <property type="nucleotide sequence ID" value="NZ_RJJR01000016.1"/>
</dbReference>
<accession>A0A3M9N7Q9</accession>
<name>A0A3M9N7Q9_9BACT</name>
<keyword evidence="1" id="KW-1133">Transmembrane helix</keyword>
<keyword evidence="1" id="KW-0812">Transmembrane</keyword>
<keyword evidence="3" id="KW-1185">Reference proteome</keyword>
<evidence type="ECO:0000313" key="2">
    <source>
        <dbReference type="EMBL" id="RNI33852.1"/>
    </source>
</evidence>
<keyword evidence="1" id="KW-0472">Membrane</keyword>
<dbReference type="AlphaFoldDB" id="A0A3M9N7Q9"/>
<feature type="transmembrane region" description="Helical" evidence="1">
    <location>
        <begin position="60"/>
        <end position="80"/>
    </location>
</feature>
<reference evidence="2 3" key="1">
    <citation type="submission" date="2018-11" db="EMBL/GenBank/DDBJ databases">
        <title>Draft genome sequence of Ferruginibacter sp. BO-59.</title>
        <authorList>
            <person name="Im W.T."/>
        </authorList>
    </citation>
    <scope>NUCLEOTIDE SEQUENCE [LARGE SCALE GENOMIC DNA]</scope>
    <source>
        <strain evidence="2 3">BO-59</strain>
    </source>
</reference>
<evidence type="ECO:0000313" key="3">
    <source>
        <dbReference type="Proteomes" id="UP000267223"/>
    </source>
</evidence>
<sequence>MKLFTGNDVVTAVSQSLITPEQVKAEEGKPLKNEFTGFILFFSIAIGMLVLAYFTKDVPLGIFGTIATIIVILGLIQTLIKRRVARSMRTGHVLASAAMAGAANEQKQKVADIPLFQLEIYEQNELPDHGFSLNQHLTEEKNIFNIAPLSIFYFFNFYSGSSLMNKVAGGFQRHGPVFYLGSPEDIGFSKMWDMFSITKIMKKLLLTSPQQLHDSINKSSVMPVPPKTKGLMAENYLTGAYPSNVFYCTDVIWQQCVTILFEKTKFAIIDACDYTSERAGLQWEIGQIINHIATNRFVVFINSKTDVPALSTSFRKCWNELNVDSPNNIKNPLPLRFIFKQWPDRKRDNNFHRNTLFTRYHEEALSNDNVVNMLLRSGKENY</sequence>
<gene>
    <name evidence="2" type="ORF">EFY79_17875</name>
</gene>
<feature type="transmembrane region" description="Helical" evidence="1">
    <location>
        <begin position="35"/>
        <end position="54"/>
    </location>
</feature>
<organism evidence="2 3">
    <name type="scientific">Hanamia caeni</name>
    <dbReference type="NCBI Taxonomy" id="2294116"/>
    <lineage>
        <taxon>Bacteria</taxon>
        <taxon>Pseudomonadati</taxon>
        <taxon>Bacteroidota</taxon>
        <taxon>Chitinophagia</taxon>
        <taxon>Chitinophagales</taxon>
        <taxon>Chitinophagaceae</taxon>
        <taxon>Hanamia</taxon>
    </lineage>
</organism>
<dbReference type="Proteomes" id="UP000267223">
    <property type="component" value="Unassembled WGS sequence"/>
</dbReference>
<comment type="caution">
    <text evidence="2">The sequence shown here is derived from an EMBL/GenBank/DDBJ whole genome shotgun (WGS) entry which is preliminary data.</text>
</comment>
<evidence type="ECO:0000256" key="1">
    <source>
        <dbReference type="SAM" id="Phobius"/>
    </source>
</evidence>
<dbReference type="OrthoDB" id="4502109at2"/>
<proteinExistence type="predicted"/>
<dbReference type="EMBL" id="RJJR01000016">
    <property type="protein sequence ID" value="RNI33852.1"/>
    <property type="molecule type" value="Genomic_DNA"/>
</dbReference>
<protein>
    <submittedName>
        <fullName evidence="2">Uncharacterized protein</fullName>
    </submittedName>
</protein>